<dbReference type="InterPro" id="IPR000571">
    <property type="entry name" value="Znf_CCCH"/>
</dbReference>
<gene>
    <name evidence="4" type="ORF">Tci_910952</name>
</gene>
<reference evidence="4" key="1">
    <citation type="journal article" date="2019" name="Sci. Rep.">
        <title>Draft genome of Tanacetum cinerariifolium, the natural source of mosquito coil.</title>
        <authorList>
            <person name="Yamashiro T."/>
            <person name="Shiraishi A."/>
            <person name="Satake H."/>
            <person name="Nakayama K."/>
        </authorList>
    </citation>
    <scope>NUCLEOTIDE SEQUENCE</scope>
</reference>
<evidence type="ECO:0000256" key="1">
    <source>
        <dbReference type="PROSITE-ProRule" id="PRU00723"/>
    </source>
</evidence>
<feature type="domain" description="C3H1-type" evidence="3">
    <location>
        <begin position="45"/>
        <end position="72"/>
    </location>
</feature>
<sequence length="129" mass="13989">MLLLKESSFKDDTRTSSTFDDSSSSLTALVTSTSSTPKGSSLKSPTLPELCNHFNKGTCHFGGRCKCIHDHRNHVGLSSTRNQSRNTASSHDGVRNMVGIQHRAFAPYVSSYRPSYNSTAGPTAFYTGP</sequence>
<dbReference type="EMBL" id="BKCJ011509215">
    <property type="protein sequence ID" value="GFD38983.1"/>
    <property type="molecule type" value="Genomic_DNA"/>
</dbReference>
<dbReference type="AlphaFoldDB" id="A0A699VX68"/>
<evidence type="ECO:0000259" key="3">
    <source>
        <dbReference type="PROSITE" id="PS50103"/>
    </source>
</evidence>
<feature type="region of interest" description="Disordered" evidence="2">
    <location>
        <begin position="1"/>
        <end position="45"/>
    </location>
</feature>
<accession>A0A699VX68</accession>
<keyword evidence="1" id="KW-0479">Metal-binding</keyword>
<protein>
    <submittedName>
        <fullName evidence="4">Hybrid signal transduction histidine kinase M</fullName>
    </submittedName>
</protein>
<keyword evidence="4" id="KW-0808">Transferase</keyword>
<feature type="compositionally biased region" description="Polar residues" evidence="2">
    <location>
        <begin position="76"/>
        <end position="90"/>
    </location>
</feature>
<keyword evidence="4" id="KW-0418">Kinase</keyword>
<feature type="zinc finger region" description="C3H1-type" evidence="1">
    <location>
        <begin position="45"/>
        <end position="72"/>
    </location>
</feature>
<evidence type="ECO:0000313" key="4">
    <source>
        <dbReference type="EMBL" id="GFD38983.1"/>
    </source>
</evidence>
<feature type="compositionally biased region" description="Low complexity" evidence="2">
    <location>
        <begin position="15"/>
        <end position="36"/>
    </location>
</feature>
<proteinExistence type="predicted"/>
<comment type="caution">
    <text evidence="4">The sequence shown here is derived from an EMBL/GenBank/DDBJ whole genome shotgun (WGS) entry which is preliminary data.</text>
</comment>
<dbReference type="GO" id="GO:0008270">
    <property type="term" value="F:zinc ion binding"/>
    <property type="evidence" value="ECO:0007669"/>
    <property type="project" value="UniProtKB-KW"/>
</dbReference>
<dbReference type="Pfam" id="PF00642">
    <property type="entry name" value="zf-CCCH"/>
    <property type="match status" value="1"/>
</dbReference>
<name>A0A699VX68_TANCI</name>
<dbReference type="GO" id="GO:0016301">
    <property type="term" value="F:kinase activity"/>
    <property type="evidence" value="ECO:0007669"/>
    <property type="project" value="UniProtKB-KW"/>
</dbReference>
<keyword evidence="1" id="KW-0862">Zinc</keyword>
<evidence type="ECO:0000256" key="2">
    <source>
        <dbReference type="SAM" id="MobiDB-lite"/>
    </source>
</evidence>
<dbReference type="PROSITE" id="PS50103">
    <property type="entry name" value="ZF_C3H1"/>
    <property type="match status" value="1"/>
</dbReference>
<feature type="region of interest" description="Disordered" evidence="2">
    <location>
        <begin position="76"/>
        <end position="95"/>
    </location>
</feature>
<keyword evidence="1" id="KW-0863">Zinc-finger</keyword>
<organism evidence="4">
    <name type="scientific">Tanacetum cinerariifolium</name>
    <name type="common">Dalmatian daisy</name>
    <name type="synonym">Chrysanthemum cinerariifolium</name>
    <dbReference type="NCBI Taxonomy" id="118510"/>
    <lineage>
        <taxon>Eukaryota</taxon>
        <taxon>Viridiplantae</taxon>
        <taxon>Streptophyta</taxon>
        <taxon>Embryophyta</taxon>
        <taxon>Tracheophyta</taxon>
        <taxon>Spermatophyta</taxon>
        <taxon>Magnoliopsida</taxon>
        <taxon>eudicotyledons</taxon>
        <taxon>Gunneridae</taxon>
        <taxon>Pentapetalae</taxon>
        <taxon>asterids</taxon>
        <taxon>campanulids</taxon>
        <taxon>Asterales</taxon>
        <taxon>Asteraceae</taxon>
        <taxon>Asteroideae</taxon>
        <taxon>Anthemideae</taxon>
        <taxon>Anthemidinae</taxon>
        <taxon>Tanacetum</taxon>
    </lineage>
</organism>
<feature type="non-terminal residue" evidence="4">
    <location>
        <position position="129"/>
    </location>
</feature>